<protein>
    <submittedName>
        <fullName evidence="1">Uncharacterized protein</fullName>
    </submittedName>
</protein>
<dbReference type="STRING" id="697329.Rumal_2866"/>
<accession>E6UII7</accession>
<name>E6UII7_RUMA7</name>
<dbReference type="HOGENOM" id="CLU_1968932_0_0_9"/>
<dbReference type="RefSeq" id="WP_013499442.1">
    <property type="nucleotide sequence ID" value="NC_014833.1"/>
</dbReference>
<sequence length="127" mass="14425">MIDIMGTTTSPIDEQDIASTAEEFGEDVAELVKKSISIDPNEDRRWRLVFETYISYAVINESYDNGDRGTSDDHNCVCTATDSDWLDYVKISTFAHQIFDDIKHYQICCLDHIINVAADTEPVIKKL</sequence>
<dbReference type="AlphaFoldDB" id="E6UII7"/>
<gene>
    <name evidence="1" type="ordered locus">Rumal_2866</name>
</gene>
<dbReference type="KEGG" id="ral:Rumal_2866"/>
<organism evidence="1 2">
    <name type="scientific">Ruminococcus albus (strain ATCC 27210 / DSM 20455 / JCM 14654 / NCDO 2250 / 7)</name>
    <dbReference type="NCBI Taxonomy" id="697329"/>
    <lineage>
        <taxon>Bacteria</taxon>
        <taxon>Bacillati</taxon>
        <taxon>Bacillota</taxon>
        <taxon>Clostridia</taxon>
        <taxon>Eubacteriales</taxon>
        <taxon>Oscillospiraceae</taxon>
        <taxon>Ruminococcus</taxon>
    </lineage>
</organism>
<proteinExistence type="predicted"/>
<reference evidence="1 2" key="1">
    <citation type="journal article" date="2011" name="J. Bacteriol.">
        <title>Complete genome of the cellulolytic ruminal bacterium Ruminococcus albus 7.</title>
        <authorList>
            <person name="Suen G."/>
            <person name="Stevenson D.M."/>
            <person name="Bruce D.C."/>
            <person name="Chertkov O."/>
            <person name="Copeland A."/>
            <person name="Cheng J.F."/>
            <person name="Detter C."/>
            <person name="Detter J.C."/>
            <person name="Goodwin L.A."/>
            <person name="Han C.S."/>
            <person name="Hauser L.J."/>
            <person name="Ivanova N.N."/>
            <person name="Kyrpides N.C."/>
            <person name="Land M.L."/>
            <person name="Lapidus A."/>
            <person name="Lucas S."/>
            <person name="Ovchinnikova G."/>
            <person name="Pitluck S."/>
            <person name="Tapia R."/>
            <person name="Woyke T."/>
            <person name="Boyum J."/>
            <person name="Mead D."/>
            <person name="Weimer P.J."/>
        </authorList>
    </citation>
    <scope>NUCLEOTIDE SEQUENCE [LARGE SCALE GENOMIC DNA]</scope>
    <source>
        <strain evidence="2">ATCC 27210 / DSM 20455 / JCM 14654 / NCDO 2250 / 7</strain>
    </source>
</reference>
<evidence type="ECO:0000313" key="1">
    <source>
        <dbReference type="EMBL" id="ADU23332.1"/>
    </source>
</evidence>
<dbReference type="Proteomes" id="UP000006919">
    <property type="component" value="Chromosome"/>
</dbReference>
<dbReference type="OrthoDB" id="80147at2"/>
<dbReference type="EMBL" id="CP002403">
    <property type="protein sequence ID" value="ADU23332.1"/>
    <property type="molecule type" value="Genomic_DNA"/>
</dbReference>
<evidence type="ECO:0000313" key="2">
    <source>
        <dbReference type="Proteomes" id="UP000006919"/>
    </source>
</evidence>